<dbReference type="AlphaFoldDB" id="A0A0A3IVL9"/>
<dbReference type="OrthoDB" id="2455136at2"/>
<protein>
    <submittedName>
        <fullName evidence="1">Transcriptional regulator</fullName>
    </submittedName>
</protein>
<proteinExistence type="predicted"/>
<evidence type="ECO:0000313" key="2">
    <source>
        <dbReference type="Proteomes" id="UP000030416"/>
    </source>
</evidence>
<reference evidence="1 2" key="1">
    <citation type="submission" date="2014-02" db="EMBL/GenBank/DDBJ databases">
        <title>Draft genome sequence of Lysinibacillus manganicus DSM 26584T.</title>
        <authorList>
            <person name="Zhang F."/>
            <person name="Wang G."/>
            <person name="Zhang L."/>
        </authorList>
    </citation>
    <scope>NUCLEOTIDE SEQUENCE [LARGE SCALE GENOMIC DNA]</scope>
    <source>
        <strain evidence="1 2">DSM 26584</strain>
    </source>
</reference>
<gene>
    <name evidence="1" type="ORF">CD29_09295</name>
</gene>
<sequence>MTNYKDGYDYYVFKCEEFGVEPINYYYYILNLSQQQLDAYNKRAEA</sequence>
<name>A0A0A3IVL9_9BACL</name>
<comment type="caution">
    <text evidence="1">The sequence shown here is derived from an EMBL/GenBank/DDBJ whole genome shotgun (WGS) entry which is preliminary data.</text>
</comment>
<dbReference type="RefSeq" id="WP_036185577.1">
    <property type="nucleotide sequence ID" value="NZ_AVDA01000009.1"/>
</dbReference>
<dbReference type="EMBL" id="JPVN01000009">
    <property type="protein sequence ID" value="KGR78862.1"/>
    <property type="molecule type" value="Genomic_DNA"/>
</dbReference>
<organism evidence="1 2">
    <name type="scientific">Ureibacillus manganicus DSM 26584</name>
    <dbReference type="NCBI Taxonomy" id="1384049"/>
    <lineage>
        <taxon>Bacteria</taxon>
        <taxon>Bacillati</taxon>
        <taxon>Bacillota</taxon>
        <taxon>Bacilli</taxon>
        <taxon>Bacillales</taxon>
        <taxon>Caryophanaceae</taxon>
        <taxon>Ureibacillus</taxon>
    </lineage>
</organism>
<accession>A0A0A3IVL9</accession>
<dbReference type="STRING" id="1384049.CD29_09295"/>
<dbReference type="eggNOG" id="ENOG5033EJA">
    <property type="taxonomic scope" value="Bacteria"/>
</dbReference>
<dbReference type="Proteomes" id="UP000030416">
    <property type="component" value="Unassembled WGS sequence"/>
</dbReference>
<evidence type="ECO:0000313" key="1">
    <source>
        <dbReference type="EMBL" id="KGR78862.1"/>
    </source>
</evidence>
<keyword evidence="2" id="KW-1185">Reference proteome</keyword>